<dbReference type="SUPFAM" id="SSF53448">
    <property type="entry name" value="Nucleotide-diphospho-sugar transferases"/>
    <property type="match status" value="1"/>
</dbReference>
<dbReference type="EC" id="1.1.1.328" evidence="2"/>
<dbReference type="EMBL" id="MKIE01000016">
    <property type="protein sequence ID" value="OHW61318.1"/>
    <property type="molecule type" value="Genomic_DNA"/>
</dbReference>
<dbReference type="GO" id="GO:0016779">
    <property type="term" value="F:nucleotidyltransferase activity"/>
    <property type="evidence" value="ECO:0007669"/>
    <property type="project" value="UniProtKB-ARBA"/>
</dbReference>
<dbReference type="STRING" id="39480.EUAN_23090"/>
<dbReference type="GO" id="GO:0016491">
    <property type="term" value="F:oxidoreductase activity"/>
    <property type="evidence" value="ECO:0007669"/>
    <property type="project" value="UniProtKB-KW"/>
</dbReference>
<dbReference type="InterPro" id="IPR025877">
    <property type="entry name" value="MobA-like_NTP_Trfase"/>
</dbReference>
<dbReference type="Gene3D" id="3.90.550.10">
    <property type="entry name" value="Spore Coat Polysaccharide Biosynthesis Protein SpsA, Chain A"/>
    <property type="match status" value="1"/>
</dbReference>
<keyword evidence="3" id="KW-1185">Reference proteome</keyword>
<accession>A0A1S1V477</accession>
<dbReference type="InterPro" id="IPR029044">
    <property type="entry name" value="Nucleotide-diphossugar_trans"/>
</dbReference>
<dbReference type="Proteomes" id="UP000180254">
    <property type="component" value="Unassembled WGS sequence"/>
</dbReference>
<feature type="domain" description="MobA-like NTP transferase" evidence="1">
    <location>
        <begin position="4"/>
        <end position="164"/>
    </location>
</feature>
<comment type="caution">
    <text evidence="2">The sequence shown here is derived from an EMBL/GenBank/DDBJ whole genome shotgun (WGS) entry which is preliminary data.</text>
</comment>
<dbReference type="CDD" id="cd04182">
    <property type="entry name" value="GT_2_like_f"/>
    <property type="match status" value="1"/>
</dbReference>
<sequence>MVSCILMASGHSRRLGRDKLFVEYRGKTLLETTIERLVKAGLDEIIIVYRDRRALEIAERYSLVAVYNENSELGQSESIRLGIKSADANADGYMFSVVDQPFMEVQTVEDLLELFKKGEDKIVAPVCKGRRGNPVIFPTDLKGELLALEGDTGGKTVIENHLDRVNYLEVEELELFDIDRESDLDALNRRG</sequence>
<protein>
    <submittedName>
        <fullName evidence="2">Nicotine blue oxidoreductase</fullName>
        <ecNumber evidence="2">1.1.1.328</ecNumber>
    </submittedName>
</protein>
<gene>
    <name evidence="2" type="primary">nboR</name>
    <name evidence="2" type="ORF">EUAN_23090</name>
</gene>
<evidence type="ECO:0000313" key="3">
    <source>
        <dbReference type="Proteomes" id="UP000180254"/>
    </source>
</evidence>
<dbReference type="RefSeq" id="WP_071064592.1">
    <property type="nucleotide sequence ID" value="NZ_MKIE01000016.1"/>
</dbReference>
<reference evidence="2 3" key="1">
    <citation type="submission" date="2016-09" db="EMBL/GenBank/DDBJ databases">
        <title>Genome sequence of Eubacterium angustum.</title>
        <authorList>
            <person name="Poehlein A."/>
            <person name="Daniel R."/>
        </authorList>
    </citation>
    <scope>NUCLEOTIDE SEQUENCE [LARGE SCALE GENOMIC DNA]</scope>
    <source>
        <strain evidence="2 3">DSM 1989</strain>
    </source>
</reference>
<dbReference type="PANTHER" id="PTHR43777:SF1">
    <property type="entry name" value="MOLYBDENUM COFACTOR CYTIDYLYLTRANSFERASE"/>
    <property type="match status" value="1"/>
</dbReference>
<dbReference type="AlphaFoldDB" id="A0A1S1V477"/>
<proteinExistence type="predicted"/>
<evidence type="ECO:0000259" key="1">
    <source>
        <dbReference type="Pfam" id="PF12804"/>
    </source>
</evidence>
<name>A0A1S1V477_9FIRM</name>
<organism evidence="2 3">
    <name type="scientific">Andreesenia angusta</name>
    <dbReference type="NCBI Taxonomy" id="39480"/>
    <lineage>
        <taxon>Bacteria</taxon>
        <taxon>Bacillati</taxon>
        <taxon>Bacillota</taxon>
        <taxon>Tissierellia</taxon>
        <taxon>Tissierellales</taxon>
        <taxon>Gottschalkiaceae</taxon>
        <taxon>Andreesenia</taxon>
    </lineage>
</organism>
<dbReference type="Pfam" id="PF12804">
    <property type="entry name" value="NTP_transf_3"/>
    <property type="match status" value="1"/>
</dbReference>
<evidence type="ECO:0000313" key="2">
    <source>
        <dbReference type="EMBL" id="OHW61318.1"/>
    </source>
</evidence>
<keyword evidence="2" id="KW-0560">Oxidoreductase</keyword>
<dbReference type="OrthoDB" id="9797742at2"/>
<dbReference type="PANTHER" id="PTHR43777">
    <property type="entry name" value="MOLYBDENUM COFACTOR CYTIDYLYLTRANSFERASE"/>
    <property type="match status" value="1"/>
</dbReference>